<keyword evidence="8" id="KW-0798">TonB box</keyword>
<evidence type="ECO:0000256" key="10">
    <source>
        <dbReference type="ARBA" id="ARBA00023237"/>
    </source>
</evidence>
<evidence type="ECO:0000256" key="1">
    <source>
        <dbReference type="ARBA" id="ARBA00004571"/>
    </source>
</evidence>
<comment type="caution">
    <text evidence="13">The sequence shown here is derived from an EMBL/GenBank/DDBJ whole genome shotgun (WGS) entry which is preliminary data.</text>
</comment>
<keyword evidence="13" id="KW-0675">Receptor</keyword>
<dbReference type="GO" id="GO:0006826">
    <property type="term" value="P:iron ion transport"/>
    <property type="evidence" value="ECO:0007669"/>
    <property type="project" value="UniProtKB-KW"/>
</dbReference>
<organism evidence="13 14">
    <name type="scientific">Tectimicrobiota bacterium</name>
    <dbReference type="NCBI Taxonomy" id="2528274"/>
    <lineage>
        <taxon>Bacteria</taxon>
        <taxon>Pseudomonadati</taxon>
        <taxon>Nitrospinota/Tectimicrobiota group</taxon>
        <taxon>Candidatus Tectimicrobiota</taxon>
    </lineage>
</organism>
<comment type="subcellular location">
    <subcellularLocation>
        <location evidence="1 11">Cell outer membrane</location>
        <topology evidence="1 11">Multi-pass membrane protein</topology>
    </subcellularLocation>
</comment>
<keyword evidence="4" id="KW-0410">Iron transport</keyword>
<feature type="non-terminal residue" evidence="13">
    <location>
        <position position="1"/>
    </location>
</feature>
<dbReference type="PANTHER" id="PTHR32552:SF81">
    <property type="entry name" value="TONB-DEPENDENT OUTER MEMBRANE RECEPTOR"/>
    <property type="match status" value="1"/>
</dbReference>
<keyword evidence="5 11" id="KW-0812">Transmembrane</keyword>
<evidence type="ECO:0000256" key="11">
    <source>
        <dbReference type="PROSITE-ProRule" id="PRU01360"/>
    </source>
</evidence>
<evidence type="ECO:0000256" key="3">
    <source>
        <dbReference type="ARBA" id="ARBA00022452"/>
    </source>
</evidence>
<name>A0A937W0Q3_UNCTE</name>
<evidence type="ECO:0000259" key="12">
    <source>
        <dbReference type="Pfam" id="PF00593"/>
    </source>
</evidence>
<evidence type="ECO:0000256" key="4">
    <source>
        <dbReference type="ARBA" id="ARBA00022496"/>
    </source>
</evidence>
<dbReference type="Gene3D" id="2.40.170.20">
    <property type="entry name" value="TonB-dependent receptor, beta-barrel domain"/>
    <property type="match status" value="1"/>
</dbReference>
<dbReference type="AlphaFoldDB" id="A0A937W0Q3"/>
<keyword evidence="10 11" id="KW-0998">Cell outer membrane</keyword>
<accession>A0A937W0Q3</accession>
<dbReference type="PANTHER" id="PTHR32552">
    <property type="entry name" value="FERRICHROME IRON RECEPTOR-RELATED"/>
    <property type="match status" value="1"/>
</dbReference>
<evidence type="ECO:0000256" key="6">
    <source>
        <dbReference type="ARBA" id="ARBA00023004"/>
    </source>
</evidence>
<evidence type="ECO:0000256" key="8">
    <source>
        <dbReference type="ARBA" id="ARBA00023077"/>
    </source>
</evidence>
<evidence type="ECO:0000256" key="5">
    <source>
        <dbReference type="ARBA" id="ARBA00022692"/>
    </source>
</evidence>
<reference evidence="13" key="1">
    <citation type="submission" date="2019-03" db="EMBL/GenBank/DDBJ databases">
        <title>Lake Tanganyika Metagenome-Assembled Genomes (MAGs).</title>
        <authorList>
            <person name="Tran P."/>
        </authorList>
    </citation>
    <scope>NUCLEOTIDE SEQUENCE</scope>
    <source>
        <strain evidence="13">K_DeepCast_65m_m2_066</strain>
    </source>
</reference>
<dbReference type="EMBL" id="VGLS01000094">
    <property type="protein sequence ID" value="MBM3223090.1"/>
    <property type="molecule type" value="Genomic_DNA"/>
</dbReference>
<comment type="similarity">
    <text evidence="11">Belongs to the TonB-dependent receptor family.</text>
</comment>
<dbReference type="InterPro" id="IPR039426">
    <property type="entry name" value="TonB-dep_rcpt-like"/>
</dbReference>
<keyword evidence="9 11" id="KW-0472">Membrane</keyword>
<keyword evidence="2 11" id="KW-0813">Transport</keyword>
<evidence type="ECO:0000256" key="2">
    <source>
        <dbReference type="ARBA" id="ARBA00022448"/>
    </source>
</evidence>
<dbReference type="InterPro" id="IPR000531">
    <property type="entry name" value="Beta-barrel_TonB"/>
</dbReference>
<evidence type="ECO:0000313" key="14">
    <source>
        <dbReference type="Proteomes" id="UP000712673"/>
    </source>
</evidence>
<evidence type="ECO:0000256" key="7">
    <source>
        <dbReference type="ARBA" id="ARBA00023065"/>
    </source>
</evidence>
<keyword evidence="7" id="KW-0406">Ion transport</keyword>
<evidence type="ECO:0000313" key="13">
    <source>
        <dbReference type="EMBL" id="MBM3223090.1"/>
    </source>
</evidence>
<dbReference type="SUPFAM" id="SSF56935">
    <property type="entry name" value="Porins"/>
    <property type="match status" value="1"/>
</dbReference>
<dbReference type="PROSITE" id="PS52016">
    <property type="entry name" value="TONB_DEPENDENT_REC_3"/>
    <property type="match status" value="1"/>
</dbReference>
<evidence type="ECO:0000256" key="9">
    <source>
        <dbReference type="ARBA" id="ARBA00023136"/>
    </source>
</evidence>
<keyword evidence="3 11" id="KW-1134">Transmembrane beta strand</keyword>
<gene>
    <name evidence="13" type="ORF">FJZ47_04710</name>
</gene>
<sequence>FELGTRGRLGTRLAWDIAVYDIELWDELQNINIRPFPEAPFTIPRYQNIDRSRHLGVEAGGTVMLVDGLSRQLGLGNVADTLTLRLAYTWSHFVFVHDAQFDNNDLPGAPEHFLRSELRYDHPRGLWVAPGVESVPAGYAVNSANSVQTDAYTLVSVRLGYEYKPWNVNTFFEARNLTDKRYAAAVTVDDANGRFFLPGDGRSFYGGVSWRWK</sequence>
<keyword evidence="6" id="KW-0408">Iron</keyword>
<protein>
    <submittedName>
        <fullName evidence="13">TonB-dependent receptor</fullName>
    </submittedName>
</protein>
<dbReference type="InterPro" id="IPR036942">
    <property type="entry name" value="Beta-barrel_TonB_sf"/>
</dbReference>
<proteinExistence type="inferred from homology"/>
<feature type="domain" description="TonB-dependent receptor-like beta-barrel" evidence="12">
    <location>
        <begin position="1"/>
        <end position="177"/>
    </location>
</feature>
<dbReference type="Proteomes" id="UP000712673">
    <property type="component" value="Unassembled WGS sequence"/>
</dbReference>
<dbReference type="GO" id="GO:0009279">
    <property type="term" value="C:cell outer membrane"/>
    <property type="evidence" value="ECO:0007669"/>
    <property type="project" value="UniProtKB-SubCell"/>
</dbReference>
<dbReference type="Pfam" id="PF00593">
    <property type="entry name" value="TonB_dep_Rec_b-barrel"/>
    <property type="match status" value="1"/>
</dbReference>